<evidence type="ECO:0000256" key="4">
    <source>
        <dbReference type="ARBA" id="ARBA00022777"/>
    </source>
</evidence>
<keyword evidence="5" id="KW-0067">ATP-binding</keyword>
<dbReference type="GO" id="GO:0004674">
    <property type="term" value="F:protein serine/threonine kinase activity"/>
    <property type="evidence" value="ECO:0007669"/>
    <property type="project" value="UniProtKB-KW"/>
</dbReference>
<protein>
    <submittedName>
        <fullName evidence="6">Uncharacterized protein</fullName>
    </submittedName>
</protein>
<keyword evidence="3" id="KW-0547">Nucleotide-binding</keyword>
<accession>A0AAV1VIA9</accession>
<dbReference type="AlphaFoldDB" id="A0AAV1VIA9"/>
<evidence type="ECO:0000256" key="3">
    <source>
        <dbReference type="ARBA" id="ARBA00022741"/>
    </source>
</evidence>
<evidence type="ECO:0000256" key="5">
    <source>
        <dbReference type="ARBA" id="ARBA00022840"/>
    </source>
</evidence>
<evidence type="ECO:0000313" key="6">
    <source>
        <dbReference type="EMBL" id="CAK7945388.1"/>
    </source>
</evidence>
<gene>
    <name evidence="6" type="ORF">PM001_LOCUS30538</name>
</gene>
<sequence>MEHLALMERCIGPLPVKMAAKASKHSTSSKFFRRGRLNWPAGSSSDESVDHVRRMRSLAEMISREDAQSGLLELLQLMLVLDPDNRVTAPKRGSR</sequence>
<name>A0AAV1VIA9_9STRA</name>
<comment type="caution">
    <text evidence="6">The sequence shown here is derived from an EMBL/GenBank/DDBJ whole genome shotgun (WGS) entry which is preliminary data.</text>
</comment>
<dbReference type="Proteomes" id="UP001162060">
    <property type="component" value="Unassembled WGS sequence"/>
</dbReference>
<keyword evidence="2" id="KW-0808">Transferase</keyword>
<dbReference type="PANTHER" id="PTHR45646:SF11">
    <property type="entry name" value="SERINE_THREONINE-PROTEIN KINASE DOA"/>
    <property type="match status" value="1"/>
</dbReference>
<organism evidence="6 7">
    <name type="scientific">Peronospora matthiolae</name>
    <dbReference type="NCBI Taxonomy" id="2874970"/>
    <lineage>
        <taxon>Eukaryota</taxon>
        <taxon>Sar</taxon>
        <taxon>Stramenopiles</taxon>
        <taxon>Oomycota</taxon>
        <taxon>Peronosporomycetes</taxon>
        <taxon>Peronosporales</taxon>
        <taxon>Peronosporaceae</taxon>
        <taxon>Peronospora</taxon>
    </lineage>
</organism>
<dbReference type="GO" id="GO:0005524">
    <property type="term" value="F:ATP binding"/>
    <property type="evidence" value="ECO:0007669"/>
    <property type="project" value="UniProtKB-KW"/>
</dbReference>
<keyword evidence="1" id="KW-0723">Serine/threonine-protein kinase</keyword>
<dbReference type="InterPro" id="IPR051175">
    <property type="entry name" value="CLK_kinases"/>
</dbReference>
<proteinExistence type="predicted"/>
<dbReference type="Gene3D" id="1.10.510.10">
    <property type="entry name" value="Transferase(Phosphotransferase) domain 1"/>
    <property type="match status" value="1"/>
</dbReference>
<dbReference type="EMBL" id="CAKLBY020000331">
    <property type="protein sequence ID" value="CAK7945388.1"/>
    <property type="molecule type" value="Genomic_DNA"/>
</dbReference>
<evidence type="ECO:0000256" key="2">
    <source>
        <dbReference type="ARBA" id="ARBA00022679"/>
    </source>
</evidence>
<keyword evidence="4" id="KW-0418">Kinase</keyword>
<reference evidence="6" key="1">
    <citation type="submission" date="2024-01" db="EMBL/GenBank/DDBJ databases">
        <authorList>
            <person name="Webb A."/>
        </authorList>
    </citation>
    <scope>NUCLEOTIDE SEQUENCE</scope>
    <source>
        <strain evidence="6">Pm1</strain>
    </source>
</reference>
<dbReference type="PANTHER" id="PTHR45646">
    <property type="entry name" value="SERINE/THREONINE-PROTEIN KINASE DOA-RELATED"/>
    <property type="match status" value="1"/>
</dbReference>
<evidence type="ECO:0000256" key="1">
    <source>
        <dbReference type="ARBA" id="ARBA00022527"/>
    </source>
</evidence>
<dbReference type="GO" id="GO:0005634">
    <property type="term" value="C:nucleus"/>
    <property type="evidence" value="ECO:0007669"/>
    <property type="project" value="TreeGrafter"/>
</dbReference>
<evidence type="ECO:0000313" key="7">
    <source>
        <dbReference type="Proteomes" id="UP001162060"/>
    </source>
</evidence>